<dbReference type="EMBL" id="JBHSJE010000014">
    <property type="protein sequence ID" value="MFC4983214.1"/>
    <property type="molecule type" value="Genomic_DNA"/>
</dbReference>
<keyword evidence="3" id="KW-0804">Transcription</keyword>
<name>A0ABV9VJF6_STRAZ</name>
<dbReference type="PROSITE" id="PS00356">
    <property type="entry name" value="HTH_LACI_1"/>
    <property type="match status" value="1"/>
</dbReference>
<dbReference type="Pfam" id="PF00356">
    <property type="entry name" value="LacI"/>
    <property type="match status" value="1"/>
</dbReference>
<feature type="domain" description="HTH lacI-type" evidence="4">
    <location>
        <begin position="16"/>
        <end position="70"/>
    </location>
</feature>
<evidence type="ECO:0000259" key="4">
    <source>
        <dbReference type="PROSITE" id="PS50932"/>
    </source>
</evidence>
<dbReference type="InterPro" id="IPR028082">
    <property type="entry name" value="Peripla_BP_I"/>
</dbReference>
<evidence type="ECO:0000256" key="3">
    <source>
        <dbReference type="ARBA" id="ARBA00023163"/>
    </source>
</evidence>
<evidence type="ECO:0000313" key="5">
    <source>
        <dbReference type="EMBL" id="MFC4983214.1"/>
    </source>
</evidence>
<dbReference type="Gene3D" id="1.10.260.40">
    <property type="entry name" value="lambda repressor-like DNA-binding domains"/>
    <property type="match status" value="1"/>
</dbReference>
<dbReference type="RefSeq" id="WP_063746169.1">
    <property type="nucleotide sequence ID" value="NZ_JBHSJE010000014.1"/>
</dbReference>
<dbReference type="SUPFAM" id="SSF47413">
    <property type="entry name" value="lambda repressor-like DNA-binding domains"/>
    <property type="match status" value="1"/>
</dbReference>
<dbReference type="InterPro" id="IPR046335">
    <property type="entry name" value="LacI/GalR-like_sensor"/>
</dbReference>
<dbReference type="InterPro" id="IPR000843">
    <property type="entry name" value="HTH_LacI"/>
</dbReference>
<reference evidence="6" key="1">
    <citation type="journal article" date="2019" name="Int. J. Syst. Evol. Microbiol.">
        <title>The Global Catalogue of Microorganisms (GCM) 10K type strain sequencing project: providing services to taxonomists for standard genome sequencing and annotation.</title>
        <authorList>
            <consortium name="The Broad Institute Genomics Platform"/>
            <consortium name="The Broad Institute Genome Sequencing Center for Infectious Disease"/>
            <person name="Wu L."/>
            <person name="Ma J."/>
        </authorList>
    </citation>
    <scope>NUCLEOTIDE SEQUENCE [LARGE SCALE GENOMIC DNA]</scope>
    <source>
        <strain evidence="6">ICMP 257</strain>
    </source>
</reference>
<dbReference type="GeneID" id="31235611"/>
<dbReference type="Gene3D" id="3.40.50.2300">
    <property type="match status" value="2"/>
</dbReference>
<dbReference type="PROSITE" id="PS50932">
    <property type="entry name" value="HTH_LACI_2"/>
    <property type="match status" value="1"/>
</dbReference>
<accession>A0ABV9VJF6</accession>
<dbReference type="PANTHER" id="PTHR30146:SF109">
    <property type="entry name" value="HTH-TYPE TRANSCRIPTIONAL REGULATOR GALS"/>
    <property type="match status" value="1"/>
</dbReference>
<evidence type="ECO:0000256" key="1">
    <source>
        <dbReference type="ARBA" id="ARBA00023015"/>
    </source>
</evidence>
<dbReference type="InterPro" id="IPR010982">
    <property type="entry name" value="Lambda_DNA-bd_dom_sf"/>
</dbReference>
<dbReference type="SMART" id="SM00354">
    <property type="entry name" value="HTH_LACI"/>
    <property type="match status" value="1"/>
</dbReference>
<dbReference type="PANTHER" id="PTHR30146">
    <property type="entry name" value="LACI-RELATED TRANSCRIPTIONAL REPRESSOR"/>
    <property type="match status" value="1"/>
</dbReference>
<dbReference type="SUPFAM" id="SSF53822">
    <property type="entry name" value="Periplasmic binding protein-like I"/>
    <property type="match status" value="1"/>
</dbReference>
<dbReference type="CDD" id="cd01392">
    <property type="entry name" value="HTH_LacI"/>
    <property type="match status" value="1"/>
</dbReference>
<evidence type="ECO:0000256" key="2">
    <source>
        <dbReference type="ARBA" id="ARBA00023125"/>
    </source>
</evidence>
<comment type="caution">
    <text evidence="5">The sequence shown here is derived from an EMBL/GenBank/DDBJ whole genome shotgun (WGS) entry which is preliminary data.</text>
</comment>
<proteinExistence type="predicted"/>
<dbReference type="Pfam" id="PF13377">
    <property type="entry name" value="Peripla_BP_3"/>
    <property type="match status" value="1"/>
</dbReference>
<keyword evidence="6" id="KW-1185">Reference proteome</keyword>
<dbReference type="Proteomes" id="UP001595908">
    <property type="component" value="Unassembled WGS sequence"/>
</dbReference>
<sequence>MNVVHQRGETVAKQRITIEDVARAAGVSRQTVTRAMNDMAEIRSETRQRVLEAAEALGYRPSRFASNLASRQRSHAIGLVIASFRNPYYTELAAEVLDVATARGWQVVVCSREQGTDLELISTLAGQVDAIFGYFVTPDQTALAAAARGVPVVMFERTAAVPGLHSVDLDFEQGIEALLTELRNRGASRFGLIESDAATDPNPYQPTQRRRAYEKLAGAHSLDSIVVAEESMRGGAEGFQRLWNASPGLDAVLVFNDLMAMGAVHGAHTLGVSIPADVRIVGIDGLSLGSVTTPSLSTLSIDRLAVAKTAADIVDTLLEAHDAGPHEPIVRTVTPQPLWRESA</sequence>
<dbReference type="CDD" id="cd06267">
    <property type="entry name" value="PBP1_LacI_sugar_binding-like"/>
    <property type="match status" value="1"/>
</dbReference>
<keyword evidence="2 5" id="KW-0238">DNA-binding</keyword>
<evidence type="ECO:0000313" key="6">
    <source>
        <dbReference type="Proteomes" id="UP001595908"/>
    </source>
</evidence>
<protein>
    <submittedName>
        <fullName evidence="5">LacI family DNA-binding transcriptional regulator</fullName>
    </submittedName>
</protein>
<keyword evidence="1" id="KW-0805">Transcription regulation</keyword>
<dbReference type="GO" id="GO:0003677">
    <property type="term" value="F:DNA binding"/>
    <property type="evidence" value="ECO:0007669"/>
    <property type="project" value="UniProtKB-KW"/>
</dbReference>
<organism evidence="5 6">
    <name type="scientific">Streptomyces atroolivaceus</name>
    <dbReference type="NCBI Taxonomy" id="66869"/>
    <lineage>
        <taxon>Bacteria</taxon>
        <taxon>Bacillati</taxon>
        <taxon>Actinomycetota</taxon>
        <taxon>Actinomycetes</taxon>
        <taxon>Kitasatosporales</taxon>
        <taxon>Streptomycetaceae</taxon>
        <taxon>Streptomyces</taxon>
    </lineage>
</organism>
<gene>
    <name evidence="5" type="ORF">ACFPL4_33600</name>
</gene>